<keyword evidence="1" id="KW-0472">Membrane</keyword>
<keyword evidence="1" id="KW-1133">Transmembrane helix</keyword>
<comment type="caution">
    <text evidence="3">The sequence shown here is derived from an EMBL/GenBank/DDBJ whole genome shotgun (WGS) entry which is preliminary data.</text>
</comment>
<organism evidence="3 4">
    <name type="scientific">Corynebacterium felinum</name>
    <dbReference type="NCBI Taxonomy" id="131318"/>
    <lineage>
        <taxon>Bacteria</taxon>
        <taxon>Bacillati</taxon>
        <taxon>Actinomycetota</taxon>
        <taxon>Actinomycetes</taxon>
        <taxon>Mycobacteriales</taxon>
        <taxon>Corynebacteriaceae</taxon>
        <taxon>Corynebacterium</taxon>
    </lineage>
</organism>
<dbReference type="EMBL" id="JAVDYF010000001">
    <property type="protein sequence ID" value="MDR7354779.1"/>
    <property type="molecule type" value="Genomic_DNA"/>
</dbReference>
<feature type="chain" id="PRO_5045920565" description="Transmembrane protein" evidence="2">
    <location>
        <begin position="37"/>
        <end position="321"/>
    </location>
</feature>
<protein>
    <recommendedName>
        <fullName evidence="5">Transmembrane protein</fullName>
    </recommendedName>
</protein>
<keyword evidence="1" id="KW-0812">Transmembrane</keyword>
<sequence length="321" mass="34367">MDSIVGSASHLRVFLTTLGCSALVLTASFLSAPAHAEEEPALHSVSKQGGRCVLSLDGARGYQAFVESKSGYPQLLENVIDEVPEFGPIAAELYENAPAPLVGNGMAGVSGVPNISGIPLDRVVELRGQASEYLIPAGYSDSDVDLLVASARIAGNPTKFFMQVELDFFQAKTVDADQDAAYVLLEKTQQQLQQGHSAATMTRAFSTASPKLKAQVDMAFNQPLAQTQKLEESTVVALRHCLGLSANFHPESTAPSVVVDPGEDIVQAHNRKVSNLLIVGNVFAVVVVIAGVWFVIMDRRRKKAMREAASLSLSDQPRKHV</sequence>
<evidence type="ECO:0000256" key="2">
    <source>
        <dbReference type="SAM" id="SignalP"/>
    </source>
</evidence>
<feature type="signal peptide" evidence="2">
    <location>
        <begin position="1"/>
        <end position="36"/>
    </location>
</feature>
<dbReference type="Proteomes" id="UP001183619">
    <property type="component" value="Unassembled WGS sequence"/>
</dbReference>
<gene>
    <name evidence="3" type="ORF">J2S37_001317</name>
</gene>
<reference evidence="3 4" key="1">
    <citation type="submission" date="2023-07" db="EMBL/GenBank/DDBJ databases">
        <title>Sequencing the genomes of 1000 actinobacteria strains.</title>
        <authorList>
            <person name="Klenk H.-P."/>
        </authorList>
    </citation>
    <scope>NUCLEOTIDE SEQUENCE [LARGE SCALE GENOMIC DNA]</scope>
    <source>
        <strain evidence="3 4">DSM 44508</strain>
    </source>
</reference>
<keyword evidence="4" id="KW-1185">Reference proteome</keyword>
<evidence type="ECO:0008006" key="5">
    <source>
        <dbReference type="Google" id="ProtNLM"/>
    </source>
</evidence>
<proteinExistence type="predicted"/>
<dbReference type="RefSeq" id="WP_277104162.1">
    <property type="nucleotide sequence ID" value="NZ_BAAAJS010000071.1"/>
</dbReference>
<evidence type="ECO:0000313" key="3">
    <source>
        <dbReference type="EMBL" id="MDR7354779.1"/>
    </source>
</evidence>
<evidence type="ECO:0000256" key="1">
    <source>
        <dbReference type="SAM" id="Phobius"/>
    </source>
</evidence>
<name>A0ABU2B9X2_9CORY</name>
<accession>A0ABU2B9X2</accession>
<evidence type="ECO:0000313" key="4">
    <source>
        <dbReference type="Proteomes" id="UP001183619"/>
    </source>
</evidence>
<feature type="transmembrane region" description="Helical" evidence="1">
    <location>
        <begin position="276"/>
        <end position="296"/>
    </location>
</feature>
<keyword evidence="2" id="KW-0732">Signal</keyword>